<organism evidence="1 2">
    <name type="scientific">Methanobrevibacter thaueri</name>
    <dbReference type="NCBI Taxonomy" id="190975"/>
    <lineage>
        <taxon>Archaea</taxon>
        <taxon>Methanobacteriati</taxon>
        <taxon>Methanobacteriota</taxon>
        <taxon>Methanomada group</taxon>
        <taxon>Methanobacteria</taxon>
        <taxon>Methanobacteriales</taxon>
        <taxon>Methanobacteriaceae</taxon>
        <taxon>Methanobrevibacter</taxon>
    </lineage>
</organism>
<protein>
    <submittedName>
        <fullName evidence="1">Uncharacterized protein</fullName>
    </submittedName>
</protein>
<reference evidence="1 2" key="1">
    <citation type="submission" date="2017-03" db="EMBL/GenBank/DDBJ databases">
        <title>Genome sequence of Methanobrevibacter thaueri.</title>
        <authorList>
            <person name="Poehlein A."/>
            <person name="Seedorf H."/>
            <person name="Daniel R."/>
        </authorList>
    </citation>
    <scope>NUCLEOTIDE SEQUENCE [LARGE SCALE GENOMIC DNA]</scope>
    <source>
        <strain evidence="1 2">DSM 11995</strain>
    </source>
</reference>
<dbReference type="EMBL" id="MZGS01000028">
    <property type="protein sequence ID" value="PWB85392.1"/>
    <property type="molecule type" value="Genomic_DNA"/>
</dbReference>
<dbReference type="AlphaFoldDB" id="A0A315XLC0"/>
<evidence type="ECO:0000313" key="2">
    <source>
        <dbReference type="Proteomes" id="UP000251717"/>
    </source>
</evidence>
<evidence type="ECO:0000313" key="1">
    <source>
        <dbReference type="EMBL" id="PWB85392.1"/>
    </source>
</evidence>
<comment type="caution">
    <text evidence="1">The sequence shown here is derived from an EMBL/GenBank/DDBJ whole genome shotgun (WGS) entry which is preliminary data.</text>
</comment>
<gene>
    <name evidence="1" type="ORF">MBBTH_19920</name>
</gene>
<dbReference type="Proteomes" id="UP000251717">
    <property type="component" value="Unassembled WGS sequence"/>
</dbReference>
<keyword evidence="2" id="KW-1185">Reference proteome</keyword>
<name>A0A315XLC0_9EURY</name>
<proteinExistence type="predicted"/>
<sequence>MPGMSLVSKDNDTLEDMAEQDKTVCLKVYTVETEGE</sequence>
<accession>A0A315XLC0</accession>